<dbReference type="AlphaFoldDB" id="A0A518IHU3"/>
<dbReference type="SUPFAM" id="SSF48452">
    <property type="entry name" value="TPR-like"/>
    <property type="match status" value="1"/>
</dbReference>
<feature type="chain" id="PRO_5021807206" evidence="4">
    <location>
        <begin position="30"/>
        <end position="458"/>
    </location>
</feature>
<name>A0A518IHU3_9PLAN</name>
<dbReference type="PROSITE" id="PS50005">
    <property type="entry name" value="TPR"/>
    <property type="match status" value="1"/>
</dbReference>
<gene>
    <name evidence="5" type="ORF">Enr17x_47260</name>
</gene>
<dbReference type="EMBL" id="CP037452">
    <property type="protein sequence ID" value="QDV52661.1"/>
    <property type="molecule type" value="Genomic_DNA"/>
</dbReference>
<keyword evidence="4" id="KW-0732">Signal</keyword>
<evidence type="ECO:0000313" key="5">
    <source>
        <dbReference type="EMBL" id="QDV52661.1"/>
    </source>
</evidence>
<organism evidence="5 6">
    <name type="scientific">Gimesia fumaroli</name>
    <dbReference type="NCBI Taxonomy" id="2527976"/>
    <lineage>
        <taxon>Bacteria</taxon>
        <taxon>Pseudomonadati</taxon>
        <taxon>Planctomycetota</taxon>
        <taxon>Planctomycetia</taxon>
        <taxon>Planctomycetales</taxon>
        <taxon>Planctomycetaceae</taxon>
        <taxon>Gimesia</taxon>
    </lineage>
</organism>
<reference evidence="5 6" key="1">
    <citation type="submission" date="2019-03" db="EMBL/GenBank/DDBJ databases">
        <title>Deep-cultivation of Planctomycetes and their phenomic and genomic characterization uncovers novel biology.</title>
        <authorList>
            <person name="Wiegand S."/>
            <person name="Jogler M."/>
            <person name="Boedeker C."/>
            <person name="Pinto D."/>
            <person name="Vollmers J."/>
            <person name="Rivas-Marin E."/>
            <person name="Kohn T."/>
            <person name="Peeters S.H."/>
            <person name="Heuer A."/>
            <person name="Rast P."/>
            <person name="Oberbeckmann S."/>
            <person name="Bunk B."/>
            <person name="Jeske O."/>
            <person name="Meyerdierks A."/>
            <person name="Storesund J.E."/>
            <person name="Kallscheuer N."/>
            <person name="Luecker S."/>
            <person name="Lage O.M."/>
            <person name="Pohl T."/>
            <person name="Merkel B.J."/>
            <person name="Hornburger P."/>
            <person name="Mueller R.-W."/>
            <person name="Bruemmer F."/>
            <person name="Labrenz M."/>
            <person name="Spormann A.M."/>
            <person name="Op den Camp H."/>
            <person name="Overmann J."/>
            <person name="Amann R."/>
            <person name="Jetten M.S.M."/>
            <person name="Mascher T."/>
            <person name="Medema M.H."/>
            <person name="Devos D.P."/>
            <person name="Kaster A.-K."/>
            <person name="Ovreas L."/>
            <person name="Rohde M."/>
            <person name="Galperin M.Y."/>
            <person name="Jogler C."/>
        </authorList>
    </citation>
    <scope>NUCLEOTIDE SEQUENCE [LARGE SCALE GENOMIC DNA]</scope>
    <source>
        <strain evidence="5 6">Enr17</strain>
    </source>
</reference>
<protein>
    <submittedName>
        <fullName evidence="5">Tetratricopeptide repeat protein</fullName>
    </submittedName>
</protein>
<feature type="signal peptide" evidence="4">
    <location>
        <begin position="1"/>
        <end position="29"/>
    </location>
</feature>
<feature type="repeat" description="TPR" evidence="3">
    <location>
        <begin position="50"/>
        <end position="83"/>
    </location>
</feature>
<proteinExistence type="predicted"/>
<keyword evidence="2 3" id="KW-0802">TPR repeat</keyword>
<dbReference type="Gene3D" id="1.25.40.10">
    <property type="entry name" value="Tetratricopeptide repeat domain"/>
    <property type="match status" value="1"/>
</dbReference>
<dbReference type="SMART" id="SM00028">
    <property type="entry name" value="TPR"/>
    <property type="match status" value="1"/>
</dbReference>
<dbReference type="RefSeq" id="WP_145311956.1">
    <property type="nucleotide sequence ID" value="NZ_CP037452.1"/>
</dbReference>
<evidence type="ECO:0000256" key="4">
    <source>
        <dbReference type="SAM" id="SignalP"/>
    </source>
</evidence>
<evidence type="ECO:0000313" key="6">
    <source>
        <dbReference type="Proteomes" id="UP000318313"/>
    </source>
</evidence>
<accession>A0A518IHU3</accession>
<dbReference type="Pfam" id="PF07719">
    <property type="entry name" value="TPR_2"/>
    <property type="match status" value="1"/>
</dbReference>
<evidence type="ECO:0000256" key="2">
    <source>
        <dbReference type="ARBA" id="ARBA00022803"/>
    </source>
</evidence>
<dbReference type="OrthoDB" id="213702at2"/>
<evidence type="ECO:0000256" key="1">
    <source>
        <dbReference type="ARBA" id="ARBA00022737"/>
    </source>
</evidence>
<dbReference type="InterPro" id="IPR013105">
    <property type="entry name" value="TPR_2"/>
</dbReference>
<sequence precursor="true">MKIRQLALPSFLWFCLIFGSGLCGSRVQAQDEFNQPSVGSAEDPNAKAAARAHAKQGQAFLNQKNWKDAITEFEKAVALQPQSGGLHYVLGVSYLKDSQASKSWIEMRKAVLLDPNIKNAVRDFLKFWSYFDRKGILNVGTPEVETLKLLGKPDQQRDQSGETELIYGFMWLNFRKGRLYAVVDTRGLSAEYAKALKSMEFRLGPPWREGYRLMNATSALTEYVLPEETVQNYQQMFSTQRLFKLGEQLSAKEMMNRMKVQVEQSYQVEEWNVIAEGDDDILYEWRVDESDKTPAQHEINRLVRGKRDMHRLAYVTRKLPLSEEDRNQWIERLKAARLVEAHPKLSRLTAAQKKNLEEKLVKESREVIALQMQYIQQGDVAAMKPFFTERVRKLITAESLETAKQQAASVTPEELIHSIQVEDTDEGIRAKIKMKNGRTLTTLVPVEGKWEADTIWFK</sequence>
<keyword evidence="1" id="KW-0677">Repeat</keyword>
<dbReference type="KEGG" id="gfm:Enr17x_47260"/>
<dbReference type="InterPro" id="IPR011990">
    <property type="entry name" value="TPR-like_helical_dom_sf"/>
</dbReference>
<evidence type="ECO:0000256" key="3">
    <source>
        <dbReference type="PROSITE-ProRule" id="PRU00339"/>
    </source>
</evidence>
<dbReference type="Proteomes" id="UP000318313">
    <property type="component" value="Chromosome"/>
</dbReference>
<dbReference type="InterPro" id="IPR019734">
    <property type="entry name" value="TPR_rpt"/>
</dbReference>
<keyword evidence="6" id="KW-1185">Reference proteome</keyword>